<protein>
    <submittedName>
        <fullName evidence="8">TRANSPORT INHIBITOR RESPONSE 1</fullName>
    </submittedName>
</protein>
<evidence type="ECO:0000313" key="8">
    <source>
        <dbReference type="EMBL" id="GMJ09162.1"/>
    </source>
</evidence>
<dbReference type="InterPro" id="IPR006553">
    <property type="entry name" value="Leu-rich_rpt_Cys-con_subtyp"/>
</dbReference>
<sequence>MQKKMAYSFPDEVLEHVFSFIQSVKDRNAVSTVCKSWYEIERWCRRKVFIGNCYAVSPRMVINRFPEVRSIELKGKPHFADFNLVPDGWGGYVLPWIVEMAGAYPWLEEIRLKRMVVTDESLELIAKSFKNFKVLVLFSCEGFSTDGLAAIASGCKSLRELDLRESEVDDLSGHWLTHFPETCTSLVSLNISCLGSDEVSFSALERLVGRCPNLRSLRLNRAVTLDKIANILRSAPQLVDFGTGNYAAELRPDVLSNLVGAFSSCKELKSLSGFWDVVPAYLPALYSVCSRLTSLNLSYATIQSPEIIKLVSHCPSLQHLLVLDYIEDSGLEALASSCKDLQELRVFPSDPFGAELNVSLTEQGLVAVSLGCPKLQSVLYFCRRMTNAALVTIAQNCPNFTRFRLCIIEPKTADYLTLEPLDVGFGAIVEHCKDLKRLSLSGLLTDRVFEYIGTYAKKLEMLSVAFAGDSDLGLHHVLSGCESLRKLEIRDCPFGDKALLANAAKLETMRSLWMSSCTVSFGACKLLGQKMPRLNVEVIDEADPPDSRPESCPVDKLYVYRSVSGPRFDMPPFVWTMDEERKILH</sequence>
<keyword evidence="5" id="KW-0539">Nucleus</keyword>
<proteinExistence type="predicted"/>
<dbReference type="Gene3D" id="1.20.1280.50">
    <property type="match status" value="1"/>
</dbReference>
<evidence type="ECO:0000256" key="3">
    <source>
        <dbReference type="ARBA" id="ARBA00022473"/>
    </source>
</evidence>
<evidence type="ECO:0000313" key="9">
    <source>
        <dbReference type="Proteomes" id="UP001165190"/>
    </source>
</evidence>
<dbReference type="FunFam" id="1.20.1280.50:FF:000006">
    <property type="entry name" value="Transport inhibitor response 1"/>
    <property type="match status" value="1"/>
</dbReference>
<keyword evidence="6" id="KW-0927">Auxin signaling pathway</keyword>
<dbReference type="InterPro" id="IPR041567">
    <property type="entry name" value="COI1_F-box"/>
</dbReference>
<dbReference type="GO" id="GO:0005634">
    <property type="term" value="C:nucleus"/>
    <property type="evidence" value="ECO:0007669"/>
    <property type="project" value="UniProtKB-SubCell"/>
</dbReference>
<organism evidence="8 9">
    <name type="scientific">Hibiscus trionum</name>
    <name type="common">Flower of an hour</name>
    <dbReference type="NCBI Taxonomy" id="183268"/>
    <lineage>
        <taxon>Eukaryota</taxon>
        <taxon>Viridiplantae</taxon>
        <taxon>Streptophyta</taxon>
        <taxon>Embryophyta</taxon>
        <taxon>Tracheophyta</taxon>
        <taxon>Spermatophyta</taxon>
        <taxon>Magnoliopsida</taxon>
        <taxon>eudicotyledons</taxon>
        <taxon>Gunneridae</taxon>
        <taxon>Pentapetalae</taxon>
        <taxon>rosids</taxon>
        <taxon>malvids</taxon>
        <taxon>Malvales</taxon>
        <taxon>Malvaceae</taxon>
        <taxon>Malvoideae</taxon>
        <taxon>Hibiscus</taxon>
    </lineage>
</organism>
<dbReference type="GO" id="GO:0031146">
    <property type="term" value="P:SCF-dependent proteasomal ubiquitin-dependent protein catabolic process"/>
    <property type="evidence" value="ECO:0007669"/>
    <property type="project" value="TreeGrafter"/>
</dbReference>
<dbReference type="Proteomes" id="UP001165190">
    <property type="component" value="Unassembled WGS sequence"/>
</dbReference>
<dbReference type="Pfam" id="PF18511">
    <property type="entry name" value="F-box_5"/>
    <property type="match status" value="1"/>
</dbReference>
<accession>A0A9W7MQM0</accession>
<dbReference type="InterPro" id="IPR001810">
    <property type="entry name" value="F-box_dom"/>
</dbReference>
<dbReference type="SUPFAM" id="SSF52047">
    <property type="entry name" value="RNI-like"/>
    <property type="match status" value="1"/>
</dbReference>
<dbReference type="FunFam" id="3.80.10.10:FF:000029">
    <property type="entry name" value="Transport inhibitor response 1"/>
    <property type="match status" value="1"/>
</dbReference>
<dbReference type="SMART" id="SM00256">
    <property type="entry name" value="FBOX"/>
    <property type="match status" value="1"/>
</dbReference>
<evidence type="ECO:0000256" key="2">
    <source>
        <dbReference type="ARBA" id="ARBA00004906"/>
    </source>
</evidence>
<gene>
    <name evidence="8" type="ORF">HRI_004585400</name>
</gene>
<dbReference type="SMART" id="SM00367">
    <property type="entry name" value="LRR_CC"/>
    <property type="match status" value="7"/>
</dbReference>
<reference evidence="8" key="1">
    <citation type="submission" date="2023-05" db="EMBL/GenBank/DDBJ databases">
        <title>Genome and transcriptome analyses reveal genes involved in the formation of fine ridges on petal epidermal cells in Hibiscus trionum.</title>
        <authorList>
            <person name="Koshimizu S."/>
            <person name="Masuda S."/>
            <person name="Ishii T."/>
            <person name="Shirasu K."/>
            <person name="Hoshino A."/>
            <person name="Arita M."/>
        </authorList>
    </citation>
    <scope>NUCLEOTIDE SEQUENCE</scope>
    <source>
        <strain evidence="8">Hamamatsu line</strain>
    </source>
</reference>
<comment type="caution">
    <text evidence="8">The sequence shown here is derived from an EMBL/GenBank/DDBJ whole genome shotgun (WGS) entry which is preliminary data.</text>
</comment>
<dbReference type="GO" id="GO:0019005">
    <property type="term" value="C:SCF ubiquitin ligase complex"/>
    <property type="evidence" value="ECO:0007669"/>
    <property type="project" value="TreeGrafter"/>
</dbReference>
<dbReference type="PANTHER" id="PTHR16134:SF66">
    <property type="entry name" value="PROTEIN TRANSPORT INHIBITOR RESPONSE 1"/>
    <property type="match status" value="1"/>
</dbReference>
<dbReference type="Pfam" id="PF18791">
    <property type="entry name" value="Transp_inhibit"/>
    <property type="match status" value="1"/>
</dbReference>
<dbReference type="GO" id="GO:0010152">
    <property type="term" value="P:pollen maturation"/>
    <property type="evidence" value="ECO:0007669"/>
    <property type="project" value="UniProtKB-ARBA"/>
</dbReference>
<evidence type="ECO:0000256" key="1">
    <source>
        <dbReference type="ARBA" id="ARBA00004123"/>
    </source>
</evidence>
<evidence type="ECO:0000259" key="7">
    <source>
        <dbReference type="SMART" id="SM00256"/>
    </source>
</evidence>
<dbReference type="GO" id="GO:0010011">
    <property type="term" value="F:auxin binding"/>
    <property type="evidence" value="ECO:0007669"/>
    <property type="project" value="UniProtKB-ARBA"/>
</dbReference>
<feature type="domain" description="F-box" evidence="7">
    <location>
        <begin position="9"/>
        <end position="50"/>
    </location>
</feature>
<evidence type="ECO:0000256" key="4">
    <source>
        <dbReference type="ARBA" id="ARBA00022786"/>
    </source>
</evidence>
<dbReference type="InterPro" id="IPR041101">
    <property type="entry name" value="Transp_inhibit"/>
</dbReference>
<dbReference type="GO" id="GO:0009734">
    <property type="term" value="P:auxin-activated signaling pathway"/>
    <property type="evidence" value="ECO:0007669"/>
    <property type="project" value="UniProtKB-KW"/>
</dbReference>
<dbReference type="EMBL" id="BSYR01000054">
    <property type="protein sequence ID" value="GMJ09162.1"/>
    <property type="molecule type" value="Genomic_DNA"/>
</dbReference>
<dbReference type="CDD" id="cd22159">
    <property type="entry name" value="F-box_AtTIR1-like"/>
    <property type="match status" value="1"/>
</dbReference>
<evidence type="ECO:0000256" key="6">
    <source>
        <dbReference type="ARBA" id="ARBA00023294"/>
    </source>
</evidence>
<comment type="subcellular location">
    <subcellularLocation>
        <location evidence="1">Nucleus</location>
    </subcellularLocation>
</comment>
<keyword evidence="9" id="KW-1185">Reference proteome</keyword>
<dbReference type="Gene3D" id="3.80.10.10">
    <property type="entry name" value="Ribonuclease Inhibitor"/>
    <property type="match status" value="1"/>
</dbReference>
<evidence type="ECO:0000256" key="5">
    <source>
        <dbReference type="ARBA" id="ARBA00023242"/>
    </source>
</evidence>
<dbReference type="OrthoDB" id="423607at2759"/>
<keyword evidence="3" id="KW-0217">Developmental protein</keyword>
<keyword evidence="4" id="KW-0833">Ubl conjugation pathway</keyword>
<name>A0A9W7MQM0_HIBTR</name>
<dbReference type="InterPro" id="IPR032675">
    <property type="entry name" value="LRR_dom_sf"/>
</dbReference>
<dbReference type="PANTHER" id="PTHR16134">
    <property type="entry name" value="F-BOX/TPR REPEAT PROTEIN POF3"/>
    <property type="match status" value="1"/>
</dbReference>
<comment type="pathway">
    <text evidence="2">Protein modification; protein ubiquitination.</text>
</comment>
<dbReference type="AlphaFoldDB" id="A0A9W7MQM0"/>